<dbReference type="AlphaFoldDB" id="A0A1H1J7Y4"/>
<keyword evidence="2" id="KW-1185">Reference proteome</keyword>
<dbReference type="OrthoDB" id="6900259at2"/>
<evidence type="ECO:0000313" key="1">
    <source>
        <dbReference type="EMBL" id="SDR46085.1"/>
    </source>
</evidence>
<reference evidence="2" key="1">
    <citation type="submission" date="2016-10" db="EMBL/GenBank/DDBJ databases">
        <authorList>
            <person name="Varghese N."/>
            <person name="Submissions S."/>
        </authorList>
    </citation>
    <scope>NUCLEOTIDE SEQUENCE [LARGE SCALE GENOMIC DNA]</scope>
    <source>
        <strain evidence="2">BS3775</strain>
    </source>
</reference>
<proteinExistence type="predicted"/>
<organism evidence="1 2">
    <name type="scientific">Pseudomonas moorei</name>
    <dbReference type="NCBI Taxonomy" id="395599"/>
    <lineage>
        <taxon>Bacteria</taxon>
        <taxon>Pseudomonadati</taxon>
        <taxon>Pseudomonadota</taxon>
        <taxon>Gammaproteobacteria</taxon>
        <taxon>Pseudomonadales</taxon>
        <taxon>Pseudomonadaceae</taxon>
        <taxon>Pseudomonas</taxon>
    </lineage>
</organism>
<dbReference type="RefSeq" id="WP_090328357.1">
    <property type="nucleotide sequence ID" value="NZ_FNKJ01000004.1"/>
</dbReference>
<dbReference type="EMBL" id="FNKJ01000004">
    <property type="protein sequence ID" value="SDR46085.1"/>
    <property type="molecule type" value="Genomic_DNA"/>
</dbReference>
<gene>
    <name evidence="1" type="ORF">SAMN04490195_5959</name>
</gene>
<name>A0A1H1J7Y4_9PSED</name>
<evidence type="ECO:0000313" key="2">
    <source>
        <dbReference type="Proteomes" id="UP000199570"/>
    </source>
</evidence>
<accession>A0A1H1J7Y4</accession>
<sequence length="127" mass="14036">MSTVSMIFGALGGVILLLMFVWLVVALHMAYTKMDALFQYLKNSPAITVLAFWKHAGPSGRLRMIGNIAHYVSSPRRGIENGTISAEDIENLPAPIKRKLVILRRSVVLLSGSLVLLWCIAKIFGLR</sequence>
<protein>
    <submittedName>
        <fullName evidence="1">Uncharacterized protein</fullName>
    </submittedName>
</protein>
<dbReference type="Proteomes" id="UP000199570">
    <property type="component" value="Unassembled WGS sequence"/>
</dbReference>